<dbReference type="EMBL" id="BAABKM010000005">
    <property type="protein sequence ID" value="GAA4720864.1"/>
    <property type="molecule type" value="Genomic_DNA"/>
</dbReference>
<dbReference type="InterPro" id="IPR036318">
    <property type="entry name" value="FAD-bd_PCMH-like_sf"/>
</dbReference>
<dbReference type="Pfam" id="PF01565">
    <property type="entry name" value="FAD_binding_4"/>
    <property type="match status" value="1"/>
</dbReference>
<dbReference type="InterPro" id="IPR016171">
    <property type="entry name" value="Vanillyl_alc_oxidase_C-sub2"/>
</dbReference>
<comment type="caution">
    <text evidence="3">The sequence shown here is derived from an EMBL/GenBank/DDBJ whole genome shotgun (WGS) entry which is preliminary data.</text>
</comment>
<name>A0ABP8Y2Y9_9ACTN</name>
<dbReference type="PANTHER" id="PTHR43762:SF1">
    <property type="entry name" value="D-ARABINONO-1,4-LACTONE OXIDASE"/>
    <property type="match status" value="1"/>
</dbReference>
<dbReference type="SUPFAM" id="SSF56176">
    <property type="entry name" value="FAD-binding/transporter-associated domain-like"/>
    <property type="match status" value="1"/>
</dbReference>
<dbReference type="Pfam" id="PF04030">
    <property type="entry name" value="ALO"/>
    <property type="match status" value="1"/>
</dbReference>
<dbReference type="Proteomes" id="UP001499974">
    <property type="component" value="Unassembled WGS sequence"/>
</dbReference>
<dbReference type="PANTHER" id="PTHR43762">
    <property type="entry name" value="L-GULONOLACTONE OXIDASE"/>
    <property type="match status" value="1"/>
</dbReference>
<dbReference type="RefSeq" id="WP_345524145.1">
    <property type="nucleotide sequence ID" value="NZ_BAABKM010000005.1"/>
</dbReference>
<evidence type="ECO:0000313" key="3">
    <source>
        <dbReference type="EMBL" id="GAA4720864.1"/>
    </source>
</evidence>
<accession>A0ABP8Y2Y9</accession>
<dbReference type="InterPro" id="IPR006094">
    <property type="entry name" value="Oxid_FAD_bind_N"/>
</dbReference>
<evidence type="ECO:0000256" key="1">
    <source>
        <dbReference type="ARBA" id="ARBA00023002"/>
    </source>
</evidence>
<dbReference type="Gene3D" id="1.10.45.10">
    <property type="entry name" value="Vanillyl-alcohol Oxidase, Chain A, domain 4"/>
    <property type="match status" value="1"/>
</dbReference>
<dbReference type="InterPro" id="IPR016169">
    <property type="entry name" value="FAD-bd_PCMH_sub2"/>
</dbReference>
<reference evidence="4" key="1">
    <citation type="journal article" date="2019" name="Int. J. Syst. Evol. Microbiol.">
        <title>The Global Catalogue of Microorganisms (GCM) 10K type strain sequencing project: providing services to taxonomists for standard genome sequencing and annotation.</title>
        <authorList>
            <consortium name="The Broad Institute Genomics Platform"/>
            <consortium name="The Broad Institute Genome Sequencing Center for Infectious Disease"/>
            <person name="Wu L."/>
            <person name="Ma J."/>
        </authorList>
    </citation>
    <scope>NUCLEOTIDE SEQUENCE [LARGE SCALE GENOMIC DNA]</scope>
    <source>
        <strain evidence="4">JCM 18531</strain>
    </source>
</reference>
<dbReference type="InterPro" id="IPR016166">
    <property type="entry name" value="FAD-bd_PCMH"/>
</dbReference>
<organism evidence="3 4">
    <name type="scientific">Nocardioides conyzicola</name>
    <dbReference type="NCBI Taxonomy" id="1651781"/>
    <lineage>
        <taxon>Bacteria</taxon>
        <taxon>Bacillati</taxon>
        <taxon>Actinomycetota</taxon>
        <taxon>Actinomycetes</taxon>
        <taxon>Propionibacteriales</taxon>
        <taxon>Nocardioidaceae</taxon>
        <taxon>Nocardioides</taxon>
    </lineage>
</organism>
<dbReference type="InterPro" id="IPR007173">
    <property type="entry name" value="ALO_C"/>
</dbReference>
<proteinExistence type="predicted"/>
<gene>
    <name evidence="3" type="ORF">GCM10023349_46380</name>
</gene>
<sequence>MPDDGPLGPEVLTGWGGAVRSAGTLHHPTAADVARRLGAAGPRGLIARGLGRSYGDPALNAGGDVLAPLPTAIGPLAGDGTVEVSAGTSLHDLVRFLLPRGRFVPVTPGTRYVTVGGALACDVHGKSHHRSGSFGDQVVSVDLVLPDGTARTVTPETDAELYWATVGGMGLTGVITGARLRTVPVETAYLDTTTRRLGDLDAVLAEMVASDDDYAYSVAWIDTDARGSSLGRAVLSRGDHATRDQLSGRSAADPLAVPGPPRVTVPFVPPVGLVTRPAVRAFNELWFHKAPRLRTGELQTISQFFHPLDGVAHWNRLYGPRGFVQYQLVVPEHRDDVVRSVLEQVSRDRHPTFLTVLKRFGPGNPGWLSFPTAGWTLALDFPARRDLAPMLDRFDEEVVAAGGRVYLAKDARLRPELLPAMYPRLADFRELRDRLDPERRLQSDLARRLSL</sequence>
<keyword evidence="1" id="KW-0560">Oxidoreductase</keyword>
<keyword evidence="4" id="KW-1185">Reference proteome</keyword>
<protein>
    <submittedName>
        <fullName evidence="3">FAD-binding oxidoreductase</fullName>
    </submittedName>
</protein>
<evidence type="ECO:0000259" key="2">
    <source>
        <dbReference type="PROSITE" id="PS51387"/>
    </source>
</evidence>
<feature type="domain" description="FAD-binding PCMH-type" evidence="2">
    <location>
        <begin position="18"/>
        <end position="185"/>
    </location>
</feature>
<dbReference type="Gene3D" id="3.30.465.10">
    <property type="match status" value="1"/>
</dbReference>
<dbReference type="InterPro" id="IPR010031">
    <property type="entry name" value="FAD_lactone_oxidase-like"/>
</dbReference>
<evidence type="ECO:0000313" key="4">
    <source>
        <dbReference type="Proteomes" id="UP001499974"/>
    </source>
</evidence>
<dbReference type="PROSITE" id="PS51387">
    <property type="entry name" value="FAD_PCMH"/>
    <property type="match status" value="1"/>
</dbReference>